<organism evidence="6 7">
    <name type="scientific">Lophiostoma macrostomum CBS 122681</name>
    <dbReference type="NCBI Taxonomy" id="1314788"/>
    <lineage>
        <taxon>Eukaryota</taxon>
        <taxon>Fungi</taxon>
        <taxon>Dikarya</taxon>
        <taxon>Ascomycota</taxon>
        <taxon>Pezizomycotina</taxon>
        <taxon>Dothideomycetes</taxon>
        <taxon>Pleosporomycetidae</taxon>
        <taxon>Pleosporales</taxon>
        <taxon>Lophiostomataceae</taxon>
        <taxon>Lophiostoma</taxon>
    </lineage>
</organism>
<evidence type="ECO:0000313" key="6">
    <source>
        <dbReference type="EMBL" id="KAF2657772.1"/>
    </source>
</evidence>
<evidence type="ECO:0000256" key="5">
    <source>
        <dbReference type="SAM" id="SignalP"/>
    </source>
</evidence>
<dbReference type="Proteomes" id="UP000799324">
    <property type="component" value="Unassembled WGS sequence"/>
</dbReference>
<dbReference type="InterPro" id="IPR015915">
    <property type="entry name" value="Kelch-typ_b-propeller"/>
</dbReference>
<feature type="signal peptide" evidence="5">
    <location>
        <begin position="1"/>
        <end position="25"/>
    </location>
</feature>
<keyword evidence="2" id="KW-0677">Repeat</keyword>
<dbReference type="Gene3D" id="2.120.10.80">
    <property type="entry name" value="Kelch-type beta propeller"/>
    <property type="match status" value="2"/>
</dbReference>
<gene>
    <name evidence="6" type="ORF">K491DRAFT_714235</name>
</gene>
<reference evidence="6" key="1">
    <citation type="journal article" date="2020" name="Stud. Mycol.">
        <title>101 Dothideomycetes genomes: a test case for predicting lifestyles and emergence of pathogens.</title>
        <authorList>
            <person name="Haridas S."/>
            <person name="Albert R."/>
            <person name="Binder M."/>
            <person name="Bloem J."/>
            <person name="Labutti K."/>
            <person name="Salamov A."/>
            <person name="Andreopoulos B."/>
            <person name="Baker S."/>
            <person name="Barry K."/>
            <person name="Bills G."/>
            <person name="Bluhm B."/>
            <person name="Cannon C."/>
            <person name="Castanera R."/>
            <person name="Culley D."/>
            <person name="Daum C."/>
            <person name="Ezra D."/>
            <person name="Gonzalez J."/>
            <person name="Henrissat B."/>
            <person name="Kuo A."/>
            <person name="Liang C."/>
            <person name="Lipzen A."/>
            <person name="Lutzoni F."/>
            <person name="Magnuson J."/>
            <person name="Mondo S."/>
            <person name="Nolan M."/>
            <person name="Ohm R."/>
            <person name="Pangilinan J."/>
            <person name="Park H.-J."/>
            <person name="Ramirez L."/>
            <person name="Alfaro M."/>
            <person name="Sun H."/>
            <person name="Tritt A."/>
            <person name="Yoshinaga Y."/>
            <person name="Zwiers L.-H."/>
            <person name="Turgeon B."/>
            <person name="Goodwin S."/>
            <person name="Spatafora J."/>
            <person name="Crous P."/>
            <person name="Grigoriev I."/>
        </authorList>
    </citation>
    <scope>NUCLEOTIDE SEQUENCE</scope>
    <source>
        <strain evidence="6">CBS 122681</strain>
    </source>
</reference>
<keyword evidence="4" id="KW-0812">Transmembrane</keyword>
<keyword evidence="5" id="KW-0732">Signal</keyword>
<evidence type="ECO:0000256" key="1">
    <source>
        <dbReference type="ARBA" id="ARBA00022441"/>
    </source>
</evidence>
<dbReference type="SUPFAM" id="SSF117281">
    <property type="entry name" value="Kelch motif"/>
    <property type="match status" value="2"/>
</dbReference>
<sequence>MQPLLESPIVALLALIWTLVPIVCATIPVDVDDLDPLKECKRRGTSLVQLDNKIYSYGGQSYVRNGSETPFPITNHFLRIFDFTSSRDMNDSSLLSPKEILGDTTIYNSGLFWGASNTLYVTGGQAQADPWLSLDGEFLPTNYTDYTAGTIFKYDIEADKWSFESAVQPADGSATTLSSLCCGSFGYNPTAQKAYFWSGSDYPGVRQNDPDSSYIYVGITSDEVVGNGNLLTFDTTTFKWKNETTSTTKWTEQGRLVYLPGTLSSTGGVAIELGGQNHGSDSQMEPLRQVLVYDSSKDSWYSQSTTAEGDFPPSRVAFCAIAASAPDNSSHNIYIYGGESPESTSQDAFDDMWVLSIPSFRWLSVNASSVPKKDLACTTVGERYMFTYGGMQGGWTKSGSDEDCDNENNYGIRLFDLNNLEWVSHYEGPASDNGGYMVPTVVYKAVGGDQKGGATQTAPQTGFDTPALTALFRSGTTSSTGSPTPAPKSNHIGAIVGGVLGGLVGLALILGAVLWFLRRVKTRREANQQPYTGTQYMPAATTHTVHEAEAPEKYARELPNTQYGTDPRSPVYYEMDGIQNSPRK</sequence>
<accession>A0A6A6TDK9</accession>
<keyword evidence="4" id="KW-1133">Transmembrane helix</keyword>
<feature type="chain" id="PRO_5025376513" description="Kelch repeat protein" evidence="5">
    <location>
        <begin position="26"/>
        <end position="584"/>
    </location>
</feature>
<dbReference type="EMBL" id="MU004322">
    <property type="protein sequence ID" value="KAF2657772.1"/>
    <property type="molecule type" value="Genomic_DNA"/>
</dbReference>
<keyword evidence="7" id="KW-1185">Reference proteome</keyword>
<dbReference type="AlphaFoldDB" id="A0A6A6TDK9"/>
<proteinExistence type="predicted"/>
<dbReference type="PANTHER" id="PTHR46093">
    <property type="entry name" value="ACYL-COA-BINDING DOMAIN-CONTAINING PROTEIN 5"/>
    <property type="match status" value="1"/>
</dbReference>
<dbReference type="OrthoDB" id="10251809at2759"/>
<feature type="region of interest" description="Disordered" evidence="3">
    <location>
        <begin position="556"/>
        <end position="584"/>
    </location>
</feature>
<feature type="transmembrane region" description="Helical" evidence="4">
    <location>
        <begin position="492"/>
        <end position="517"/>
    </location>
</feature>
<keyword evidence="4" id="KW-0472">Membrane</keyword>
<evidence type="ECO:0000256" key="4">
    <source>
        <dbReference type="SAM" id="Phobius"/>
    </source>
</evidence>
<protein>
    <recommendedName>
        <fullName evidence="8">Kelch repeat protein</fullName>
    </recommendedName>
</protein>
<evidence type="ECO:0000313" key="7">
    <source>
        <dbReference type="Proteomes" id="UP000799324"/>
    </source>
</evidence>
<evidence type="ECO:0000256" key="3">
    <source>
        <dbReference type="SAM" id="MobiDB-lite"/>
    </source>
</evidence>
<evidence type="ECO:0000256" key="2">
    <source>
        <dbReference type="ARBA" id="ARBA00022737"/>
    </source>
</evidence>
<name>A0A6A6TDK9_9PLEO</name>
<dbReference type="PANTHER" id="PTHR46093:SF18">
    <property type="entry name" value="FIBRONECTIN TYPE-III DOMAIN-CONTAINING PROTEIN"/>
    <property type="match status" value="1"/>
</dbReference>
<evidence type="ECO:0008006" key="8">
    <source>
        <dbReference type="Google" id="ProtNLM"/>
    </source>
</evidence>
<keyword evidence="1" id="KW-0880">Kelch repeat</keyword>